<dbReference type="GO" id="GO:0016787">
    <property type="term" value="F:hydrolase activity"/>
    <property type="evidence" value="ECO:0007669"/>
    <property type="project" value="UniProtKB-KW"/>
</dbReference>
<gene>
    <name evidence="5" type="ORF">CBW46_015635</name>
</gene>
<feature type="domain" description="Metallo-beta-lactamase" evidence="4">
    <location>
        <begin position="25"/>
        <end position="238"/>
    </location>
</feature>
<dbReference type="CDD" id="cd07725">
    <property type="entry name" value="TTHA1429-like_MBL-fold"/>
    <property type="match status" value="1"/>
</dbReference>
<dbReference type="Gene3D" id="3.60.15.10">
    <property type="entry name" value="Ribonuclease Z/Hydroxyacylglutathione hydrolase-like"/>
    <property type="match status" value="1"/>
</dbReference>
<comment type="function">
    <text evidence="2">Counteracts the endogenous Pycsar antiviral defense system. Phosphodiesterase that enables metal-dependent hydrolysis of host cyclic nucleotide Pycsar defense signals such as cCMP and cUMP.</text>
</comment>
<dbReference type="InterPro" id="IPR001279">
    <property type="entry name" value="Metallo-B-lactamas"/>
</dbReference>
<evidence type="ECO:0000256" key="1">
    <source>
        <dbReference type="ARBA" id="ARBA00034221"/>
    </source>
</evidence>
<evidence type="ECO:0000313" key="5">
    <source>
        <dbReference type="EMBL" id="PZE19937.1"/>
    </source>
</evidence>
<evidence type="ECO:0000256" key="3">
    <source>
        <dbReference type="ARBA" id="ARBA00048505"/>
    </source>
</evidence>
<dbReference type="InterPro" id="IPR036866">
    <property type="entry name" value="RibonucZ/Hydroxyglut_hydro"/>
</dbReference>
<dbReference type="RefSeq" id="WP_089200935.1">
    <property type="nucleotide sequence ID" value="NZ_NHRJ02000011.1"/>
</dbReference>
<keyword evidence="6" id="KW-1185">Reference proteome</keyword>
<dbReference type="PANTHER" id="PTHR23131:SF4">
    <property type="entry name" value="METALLO-BETA-LACTAMASE SUPERFAMILY POTEIN"/>
    <property type="match status" value="1"/>
</dbReference>
<evidence type="ECO:0000256" key="2">
    <source>
        <dbReference type="ARBA" id="ARBA00034301"/>
    </source>
</evidence>
<sequence length="326" mass="37253">MNPLHILHNDDIYQIKVPLPFPLRWVNSYLIRGSDGWTIVDPGLHTDAAVQLWERVLGELRIGFQDIEQIVLTHHHPDHYGLAGLFQRRSQAPVLMSKIGYEQTRLLWADDQPMTETLLQLFRSHGLPSDQLERMKDHMDEFVPMVTPEPDVSFIALGESLPLGDHHYETLHTPGHASGHVCFYRRDTKDMLCGDHVIPQISPNVSYLPGIDENPLASFLCSLDEISRYEVDMAYPGHREPFADFGKRASDLIRHHETRLQTMRSMVSAEPLTGYEVCLQAFGDRLTLHQLRFALSETLAHLIFLREAALVEQIDHAGLTRYRSIG</sequence>
<evidence type="ECO:0000259" key="4">
    <source>
        <dbReference type="SMART" id="SM00849"/>
    </source>
</evidence>
<dbReference type="Proteomes" id="UP000214746">
    <property type="component" value="Unassembled WGS sequence"/>
</dbReference>
<dbReference type="InterPro" id="IPR050662">
    <property type="entry name" value="Sec-metab_biosynth-thioest"/>
</dbReference>
<dbReference type="OrthoDB" id="9761531at2"/>
<reference evidence="5" key="1">
    <citation type="submission" date="2018-06" db="EMBL/GenBank/DDBJ databases">
        <title>Paenibacillus xerothermodurans sp. nov. an extremely dry heat resistant spore forming bacterium isolated from the soil of Cape Canaveral, Florida.</title>
        <authorList>
            <person name="Seuylemezian A."/>
            <person name="Kaur N."/>
            <person name="Patil P."/>
            <person name="Patil P."/>
            <person name="Mayilraj S."/>
            <person name="Vaishampayan P."/>
        </authorList>
    </citation>
    <scope>NUCLEOTIDE SEQUENCE [LARGE SCALE GENOMIC DNA]</scope>
    <source>
        <strain evidence="5">ATCC 27380</strain>
    </source>
</reference>
<proteinExistence type="predicted"/>
<accession>A0A2W1N6E3</accession>
<comment type="catalytic activity">
    <reaction evidence="1">
        <text>3',5'-cyclic CMP + H2O = CMP + H(+)</text>
        <dbReference type="Rhea" id="RHEA:72675"/>
        <dbReference type="ChEBI" id="CHEBI:15377"/>
        <dbReference type="ChEBI" id="CHEBI:15378"/>
        <dbReference type="ChEBI" id="CHEBI:58003"/>
        <dbReference type="ChEBI" id="CHEBI:60377"/>
    </reaction>
    <physiologicalReaction direction="left-to-right" evidence="1">
        <dbReference type="Rhea" id="RHEA:72676"/>
    </physiologicalReaction>
</comment>
<dbReference type="Pfam" id="PF00753">
    <property type="entry name" value="Lactamase_B"/>
    <property type="match status" value="1"/>
</dbReference>
<name>A0A2W1N6E3_PAEXE</name>
<dbReference type="InterPro" id="IPR036388">
    <property type="entry name" value="WH-like_DNA-bd_sf"/>
</dbReference>
<dbReference type="PANTHER" id="PTHR23131">
    <property type="entry name" value="ENDORIBONUCLEASE LACTB2"/>
    <property type="match status" value="1"/>
</dbReference>
<dbReference type="Pfam" id="PF21221">
    <property type="entry name" value="B_lactamase-like_C"/>
    <property type="match status" value="1"/>
</dbReference>
<comment type="caution">
    <text evidence="5">The sequence shown here is derived from an EMBL/GenBank/DDBJ whole genome shotgun (WGS) entry which is preliminary data.</text>
</comment>
<organism evidence="5 6">
    <name type="scientific">Paenibacillus xerothermodurans</name>
    <dbReference type="NCBI Taxonomy" id="1977292"/>
    <lineage>
        <taxon>Bacteria</taxon>
        <taxon>Bacillati</taxon>
        <taxon>Bacillota</taxon>
        <taxon>Bacilli</taxon>
        <taxon>Bacillales</taxon>
        <taxon>Paenibacillaceae</taxon>
        <taxon>Paenibacillus</taxon>
    </lineage>
</organism>
<dbReference type="EMBL" id="NHRJ02000011">
    <property type="protein sequence ID" value="PZE19937.1"/>
    <property type="molecule type" value="Genomic_DNA"/>
</dbReference>
<protein>
    <submittedName>
        <fullName evidence="5">MBL fold metallo-hydrolase</fullName>
    </submittedName>
</protein>
<comment type="catalytic activity">
    <reaction evidence="3">
        <text>3',5'-cyclic UMP + H2O = UMP + H(+)</text>
        <dbReference type="Rhea" id="RHEA:70575"/>
        <dbReference type="ChEBI" id="CHEBI:15377"/>
        <dbReference type="ChEBI" id="CHEBI:15378"/>
        <dbReference type="ChEBI" id="CHEBI:57865"/>
        <dbReference type="ChEBI" id="CHEBI:184387"/>
    </reaction>
    <physiologicalReaction direction="left-to-right" evidence="3">
        <dbReference type="Rhea" id="RHEA:70576"/>
    </physiologicalReaction>
</comment>
<dbReference type="SUPFAM" id="SSF56281">
    <property type="entry name" value="Metallo-hydrolase/oxidoreductase"/>
    <property type="match status" value="1"/>
</dbReference>
<dbReference type="AlphaFoldDB" id="A0A2W1N6E3"/>
<dbReference type="Gene3D" id="1.10.10.10">
    <property type="entry name" value="Winged helix-like DNA-binding domain superfamily/Winged helix DNA-binding domain"/>
    <property type="match status" value="1"/>
</dbReference>
<evidence type="ECO:0000313" key="6">
    <source>
        <dbReference type="Proteomes" id="UP000214746"/>
    </source>
</evidence>
<dbReference type="InterPro" id="IPR048933">
    <property type="entry name" value="B_lactamase-like_C"/>
</dbReference>
<dbReference type="SMART" id="SM00849">
    <property type="entry name" value="Lactamase_B"/>
    <property type="match status" value="1"/>
</dbReference>